<evidence type="ECO:0000256" key="2">
    <source>
        <dbReference type="ARBA" id="ARBA00022840"/>
    </source>
</evidence>
<evidence type="ECO:0000256" key="5">
    <source>
        <dbReference type="SAM" id="MobiDB-lite"/>
    </source>
</evidence>
<feature type="region of interest" description="Disordered" evidence="5">
    <location>
        <begin position="284"/>
        <end position="316"/>
    </location>
</feature>
<dbReference type="InterPro" id="IPR005337">
    <property type="entry name" value="RapZ-like"/>
</dbReference>
<organism evidence="8 9">
    <name type="scientific">Flavisphingopyxis soli</name>
    <dbReference type="NCBI Taxonomy" id="2601267"/>
    <lineage>
        <taxon>Bacteria</taxon>
        <taxon>Pseudomonadati</taxon>
        <taxon>Pseudomonadota</taxon>
        <taxon>Alphaproteobacteria</taxon>
        <taxon>Sphingomonadales</taxon>
        <taxon>Sphingopyxidaceae</taxon>
        <taxon>Flavisphingopyxis</taxon>
    </lineage>
</organism>
<dbReference type="GO" id="GO:0005525">
    <property type="term" value="F:GTP binding"/>
    <property type="evidence" value="ECO:0007669"/>
    <property type="project" value="UniProtKB-UniRule"/>
</dbReference>
<feature type="compositionally biased region" description="Basic and acidic residues" evidence="5">
    <location>
        <begin position="287"/>
        <end position="301"/>
    </location>
</feature>
<dbReference type="SUPFAM" id="SSF52540">
    <property type="entry name" value="P-loop containing nucleoside triphosphate hydrolases"/>
    <property type="match status" value="1"/>
</dbReference>
<evidence type="ECO:0000313" key="8">
    <source>
        <dbReference type="EMBL" id="TXC68928.1"/>
    </source>
</evidence>
<comment type="caution">
    <text evidence="8">The sequence shown here is derived from an EMBL/GenBank/DDBJ whole genome shotgun (WGS) entry which is preliminary data.</text>
</comment>
<evidence type="ECO:0000259" key="6">
    <source>
        <dbReference type="Pfam" id="PF03668"/>
    </source>
</evidence>
<keyword evidence="1 4" id="KW-0547">Nucleotide-binding</keyword>
<dbReference type="InterPro" id="IPR053931">
    <property type="entry name" value="RapZ_C"/>
</dbReference>
<sequence length="316" mass="35157">MARVPDTKSVLLVTGLSGAGKSTALNALEDLGWEVVDNLPLSLLNRLLGTPRGERDERDRPVAIGIDSRTRGFDANTIVRRIERLNDQEDYAVSTLFIDCAGTELERRYSETRRRHPLAEDRPASDGIARERELLAPLRRWAEHIIDTTNLTTNDLQADIRSRFARGDGPRTVLNIMSFGFARGMVRNADLVFDVRYLRNPHWDDALRKGTGQDPAVIAYIRDDPAYETSLSQIEALLETILPRYEQTGKSYTTVAFGCTGGRHRSVHVAERVAAHLREAGFSPTVSHRDLPGGPRKDLTAERAGSSHLTPPSDPL</sequence>
<dbReference type="OrthoDB" id="9784461at2"/>
<dbReference type="InterPro" id="IPR027417">
    <property type="entry name" value="P-loop_NTPase"/>
</dbReference>
<dbReference type="RefSeq" id="WP_147122883.1">
    <property type="nucleotide sequence ID" value="NZ_VOPY01000002.1"/>
</dbReference>
<evidence type="ECO:0000259" key="7">
    <source>
        <dbReference type="Pfam" id="PF22740"/>
    </source>
</evidence>
<feature type="domain" description="RapZ C-terminal" evidence="7">
    <location>
        <begin position="174"/>
        <end position="291"/>
    </location>
</feature>
<feature type="domain" description="RapZ-like N-terminal" evidence="6">
    <location>
        <begin position="10"/>
        <end position="165"/>
    </location>
</feature>
<dbReference type="InterPro" id="IPR053930">
    <property type="entry name" value="RapZ-like_N"/>
</dbReference>
<gene>
    <name evidence="8" type="primary">rapZ</name>
    <name evidence="8" type="ORF">FSZ31_08195</name>
</gene>
<dbReference type="NCBIfam" id="NF003828">
    <property type="entry name" value="PRK05416.1"/>
    <property type="match status" value="1"/>
</dbReference>
<reference evidence="8 9" key="1">
    <citation type="submission" date="2019-08" db="EMBL/GenBank/DDBJ databases">
        <title>Sphingorhabdus soil sp. nov., isolated from arctic soil.</title>
        <authorList>
            <person name="Liu Y."/>
        </authorList>
    </citation>
    <scope>NUCLEOTIDE SEQUENCE [LARGE SCALE GENOMIC DNA]</scope>
    <source>
        <strain evidence="8 9">D-2Q-5-6</strain>
    </source>
</reference>
<dbReference type="Proteomes" id="UP000321129">
    <property type="component" value="Unassembled WGS sequence"/>
</dbReference>
<dbReference type="GO" id="GO:0005524">
    <property type="term" value="F:ATP binding"/>
    <property type="evidence" value="ECO:0007669"/>
    <property type="project" value="UniProtKB-UniRule"/>
</dbReference>
<evidence type="ECO:0000313" key="9">
    <source>
        <dbReference type="Proteomes" id="UP000321129"/>
    </source>
</evidence>
<dbReference type="Pfam" id="PF22740">
    <property type="entry name" value="PapZ_C"/>
    <property type="match status" value="1"/>
</dbReference>
<evidence type="ECO:0000256" key="4">
    <source>
        <dbReference type="HAMAP-Rule" id="MF_00636"/>
    </source>
</evidence>
<dbReference type="AlphaFoldDB" id="A0A5C6UB43"/>
<feature type="binding site" evidence="4">
    <location>
        <begin position="67"/>
        <end position="70"/>
    </location>
    <ligand>
        <name>GTP</name>
        <dbReference type="ChEBI" id="CHEBI:37565"/>
    </ligand>
</feature>
<dbReference type="HAMAP" id="MF_00636">
    <property type="entry name" value="RapZ_like"/>
    <property type="match status" value="1"/>
</dbReference>
<accession>A0A5C6UB43</accession>
<dbReference type="PANTHER" id="PTHR30448:SF0">
    <property type="entry name" value="RNASE ADAPTER PROTEIN RAPZ"/>
    <property type="match status" value="1"/>
</dbReference>
<keyword evidence="2 4" id="KW-0067">ATP-binding</keyword>
<dbReference type="PANTHER" id="PTHR30448">
    <property type="entry name" value="RNASE ADAPTER PROTEIN RAPZ"/>
    <property type="match status" value="1"/>
</dbReference>
<evidence type="ECO:0000256" key="1">
    <source>
        <dbReference type="ARBA" id="ARBA00022741"/>
    </source>
</evidence>
<evidence type="ECO:0000256" key="3">
    <source>
        <dbReference type="ARBA" id="ARBA00023134"/>
    </source>
</evidence>
<keyword evidence="9" id="KW-1185">Reference proteome</keyword>
<proteinExistence type="inferred from homology"/>
<dbReference type="Gene3D" id="3.40.50.300">
    <property type="entry name" value="P-loop containing nucleotide triphosphate hydrolases"/>
    <property type="match status" value="1"/>
</dbReference>
<name>A0A5C6UB43_9SPHN</name>
<dbReference type="PIRSF" id="PIRSF005052">
    <property type="entry name" value="P-loopkin"/>
    <property type="match status" value="1"/>
</dbReference>
<protein>
    <submittedName>
        <fullName evidence="8">RNase adapter RapZ</fullName>
    </submittedName>
</protein>
<dbReference type="Pfam" id="PF03668">
    <property type="entry name" value="RapZ-like_N"/>
    <property type="match status" value="1"/>
</dbReference>
<feature type="binding site" evidence="4">
    <location>
        <begin position="15"/>
        <end position="22"/>
    </location>
    <ligand>
        <name>ATP</name>
        <dbReference type="ChEBI" id="CHEBI:30616"/>
    </ligand>
</feature>
<keyword evidence="3 4" id="KW-0342">GTP-binding</keyword>
<dbReference type="EMBL" id="VOPY01000002">
    <property type="protein sequence ID" value="TXC68928.1"/>
    <property type="molecule type" value="Genomic_DNA"/>
</dbReference>